<keyword evidence="1 2" id="KW-0378">Hydrolase</keyword>
<dbReference type="Gene3D" id="3.90.79.10">
    <property type="entry name" value="Nucleoside Triphosphate Pyrophosphohydrolase"/>
    <property type="match status" value="1"/>
</dbReference>
<dbReference type="InterPro" id="IPR000086">
    <property type="entry name" value="NUDIX_hydrolase_dom"/>
</dbReference>
<dbReference type="PROSITE" id="PS00893">
    <property type="entry name" value="NUDIX_BOX"/>
    <property type="match status" value="1"/>
</dbReference>
<dbReference type="InterPro" id="IPR003293">
    <property type="entry name" value="Nudix_hydrolase6-like"/>
</dbReference>
<dbReference type="EMBL" id="CP137624">
    <property type="protein sequence ID" value="WPK10452.1"/>
    <property type="molecule type" value="Genomic_DNA"/>
</dbReference>
<sequence>MKKDRGKVWLGVAAVIENHAGEWLVVEKTYGGLKGRWSLPAGFVQQAETADMAAQREVKEETGIDCTIQGLIGFRTGVIREDISDNMAIFYGKALTEHIQIQEDEILAAFWIAPDKLAKDAKSSVMLAEMSAYHVQQHQLDLWTDIDPGKVFGYTTYHLFFNQHGNKQ</sequence>
<gene>
    <name evidence="4" type="ORF">R6U77_10985</name>
</gene>
<comment type="similarity">
    <text evidence="2">Belongs to the Nudix hydrolase family.</text>
</comment>
<organism evidence="4 5">
    <name type="scientific">Lysinibacillus louembei</name>
    <dbReference type="NCBI Taxonomy" id="1470088"/>
    <lineage>
        <taxon>Bacteria</taxon>
        <taxon>Bacillati</taxon>
        <taxon>Bacillota</taxon>
        <taxon>Bacilli</taxon>
        <taxon>Bacillales</taxon>
        <taxon>Bacillaceae</taxon>
        <taxon>Lysinibacillus</taxon>
    </lineage>
</organism>
<evidence type="ECO:0000313" key="4">
    <source>
        <dbReference type="EMBL" id="WPK10452.1"/>
    </source>
</evidence>
<dbReference type="InterPro" id="IPR015797">
    <property type="entry name" value="NUDIX_hydrolase-like_dom_sf"/>
</dbReference>
<dbReference type="InterPro" id="IPR020084">
    <property type="entry name" value="NUDIX_hydrolase_CS"/>
</dbReference>
<dbReference type="SUPFAM" id="SSF55811">
    <property type="entry name" value="Nudix"/>
    <property type="match status" value="1"/>
</dbReference>
<dbReference type="RefSeq" id="WP_319835697.1">
    <property type="nucleotide sequence ID" value="NZ_CP137624.1"/>
</dbReference>
<proteinExistence type="inferred from homology"/>
<dbReference type="PRINTS" id="PR00502">
    <property type="entry name" value="NUDIXFAMILY"/>
</dbReference>
<feature type="domain" description="Nudix hydrolase" evidence="3">
    <location>
        <begin position="7"/>
        <end position="134"/>
    </location>
</feature>
<dbReference type="GO" id="GO:0016787">
    <property type="term" value="F:hydrolase activity"/>
    <property type="evidence" value="ECO:0007669"/>
    <property type="project" value="UniProtKB-KW"/>
</dbReference>
<dbReference type="EC" id="3.6.-.-" evidence="4"/>
<dbReference type="PROSITE" id="PS51462">
    <property type="entry name" value="NUDIX"/>
    <property type="match status" value="1"/>
</dbReference>
<dbReference type="PANTHER" id="PTHR13994">
    <property type="entry name" value="NUDIX HYDROLASE RELATED"/>
    <property type="match status" value="1"/>
</dbReference>
<dbReference type="InterPro" id="IPR020476">
    <property type="entry name" value="Nudix_hydrolase"/>
</dbReference>
<dbReference type="Pfam" id="PF00293">
    <property type="entry name" value="NUDIX"/>
    <property type="match status" value="1"/>
</dbReference>
<accession>A0ABZ0RQD9</accession>
<dbReference type="PANTHER" id="PTHR13994:SF13">
    <property type="entry name" value="FI03680P"/>
    <property type="match status" value="1"/>
</dbReference>
<protein>
    <submittedName>
        <fullName evidence="4">NUDIX hydrolase</fullName>
        <ecNumber evidence="4">3.6.-.-</ecNumber>
    </submittedName>
</protein>
<evidence type="ECO:0000259" key="3">
    <source>
        <dbReference type="PROSITE" id="PS51462"/>
    </source>
</evidence>
<reference evidence="4 5" key="1">
    <citation type="submission" date="2023-09" db="EMBL/GenBank/DDBJ databases">
        <authorList>
            <person name="Page C.A."/>
            <person name="Perez-Diaz I.M."/>
        </authorList>
    </citation>
    <scope>NUCLEOTIDE SEQUENCE [LARGE SCALE GENOMIC DNA]</scope>
    <source>
        <strain evidence="4 5">Ll15</strain>
    </source>
</reference>
<evidence type="ECO:0000313" key="5">
    <source>
        <dbReference type="Proteomes" id="UP001322664"/>
    </source>
</evidence>
<name>A0ABZ0RQD9_9BACI</name>
<keyword evidence="5" id="KW-1185">Reference proteome</keyword>
<evidence type="ECO:0000256" key="1">
    <source>
        <dbReference type="ARBA" id="ARBA00022801"/>
    </source>
</evidence>
<evidence type="ECO:0000256" key="2">
    <source>
        <dbReference type="RuleBase" id="RU003476"/>
    </source>
</evidence>
<dbReference type="Proteomes" id="UP001322664">
    <property type="component" value="Chromosome"/>
</dbReference>